<feature type="region of interest" description="C-terminal hotdog fold" evidence="8">
    <location>
        <begin position="1166"/>
        <end position="1320"/>
    </location>
</feature>
<dbReference type="Gene3D" id="3.90.180.10">
    <property type="entry name" value="Medium-chain alcohol dehydrogenases, catalytic domain"/>
    <property type="match status" value="1"/>
</dbReference>
<dbReference type="GO" id="GO:1901336">
    <property type="term" value="P:lactone biosynthetic process"/>
    <property type="evidence" value="ECO:0007669"/>
    <property type="project" value="UniProtKB-ARBA"/>
</dbReference>
<dbReference type="Pfam" id="PF14765">
    <property type="entry name" value="PS-DH"/>
    <property type="match status" value="1"/>
</dbReference>
<evidence type="ECO:0000259" key="11">
    <source>
        <dbReference type="PROSITE" id="PS52004"/>
    </source>
</evidence>
<dbReference type="Gene3D" id="3.40.50.150">
    <property type="entry name" value="Vaccinia Virus protein VP39"/>
    <property type="match status" value="1"/>
</dbReference>
<dbReference type="GO" id="GO:0006633">
    <property type="term" value="P:fatty acid biosynthetic process"/>
    <property type="evidence" value="ECO:0007669"/>
    <property type="project" value="InterPro"/>
</dbReference>
<dbReference type="Gene3D" id="3.10.129.110">
    <property type="entry name" value="Polyketide synthase dehydratase"/>
    <property type="match status" value="1"/>
</dbReference>
<dbReference type="GO" id="GO:0016491">
    <property type="term" value="F:oxidoreductase activity"/>
    <property type="evidence" value="ECO:0007669"/>
    <property type="project" value="UniProtKB-KW"/>
</dbReference>
<dbReference type="InterPro" id="IPR020843">
    <property type="entry name" value="ER"/>
</dbReference>
<dbReference type="InterPro" id="IPR013968">
    <property type="entry name" value="PKS_KR"/>
</dbReference>
<dbReference type="SMART" id="SM00829">
    <property type="entry name" value="PKS_ER"/>
    <property type="match status" value="1"/>
</dbReference>
<dbReference type="Gene3D" id="3.30.70.3290">
    <property type="match status" value="1"/>
</dbReference>
<dbReference type="GO" id="GO:0030639">
    <property type="term" value="P:polyketide biosynthetic process"/>
    <property type="evidence" value="ECO:0007669"/>
    <property type="project" value="UniProtKB-ARBA"/>
</dbReference>
<proteinExistence type="predicted"/>
<dbReference type="SUPFAM" id="SSF53901">
    <property type="entry name" value="Thiolase-like"/>
    <property type="match status" value="1"/>
</dbReference>
<dbReference type="InterPro" id="IPR018201">
    <property type="entry name" value="Ketoacyl_synth_AS"/>
</dbReference>
<dbReference type="EMBL" id="KV878218">
    <property type="protein sequence ID" value="OJJ29917.1"/>
    <property type="molecule type" value="Genomic_DNA"/>
</dbReference>
<name>A0A1L9R4V8_ASPWE</name>
<feature type="active site" description="Proton acceptor; for dehydratase activity" evidence="8">
    <location>
        <position position="1042"/>
    </location>
</feature>
<dbReference type="InterPro" id="IPR049900">
    <property type="entry name" value="PKS_mFAS_DH"/>
</dbReference>
<dbReference type="Gene3D" id="3.40.366.10">
    <property type="entry name" value="Malonyl-Coenzyme A Acyl Carrier Protein, domain 2"/>
    <property type="match status" value="1"/>
</dbReference>
<organism evidence="13 14">
    <name type="scientific">Aspergillus wentii DTO 134E9</name>
    <dbReference type="NCBI Taxonomy" id="1073089"/>
    <lineage>
        <taxon>Eukaryota</taxon>
        <taxon>Fungi</taxon>
        <taxon>Dikarya</taxon>
        <taxon>Ascomycota</taxon>
        <taxon>Pezizomycotina</taxon>
        <taxon>Eurotiomycetes</taxon>
        <taxon>Eurotiomycetidae</taxon>
        <taxon>Eurotiales</taxon>
        <taxon>Aspergillaceae</taxon>
        <taxon>Aspergillus</taxon>
        <taxon>Aspergillus subgen. Cremei</taxon>
    </lineage>
</organism>
<dbReference type="InterPro" id="IPR042104">
    <property type="entry name" value="PKS_dehydratase_sf"/>
</dbReference>
<dbReference type="PROSITE" id="PS50075">
    <property type="entry name" value="CARRIER"/>
    <property type="match status" value="1"/>
</dbReference>
<dbReference type="SUPFAM" id="SSF52151">
    <property type="entry name" value="FabD/lysophospholipase-like"/>
    <property type="match status" value="1"/>
</dbReference>
<dbReference type="CDD" id="cd00833">
    <property type="entry name" value="PKS"/>
    <property type="match status" value="1"/>
</dbReference>
<keyword evidence="6" id="KW-0511">Multifunctional enzyme</keyword>
<dbReference type="FunFam" id="3.40.50.720:FF:000209">
    <property type="entry name" value="Polyketide synthase Pks12"/>
    <property type="match status" value="1"/>
</dbReference>
<dbReference type="SUPFAM" id="SSF51735">
    <property type="entry name" value="NAD(P)-binding Rossmann-fold domains"/>
    <property type="match status" value="2"/>
</dbReference>
<dbReference type="Pfam" id="PF16197">
    <property type="entry name" value="KAsynt_C_assoc"/>
    <property type="match status" value="1"/>
</dbReference>
<dbReference type="Pfam" id="PF08242">
    <property type="entry name" value="Methyltransf_12"/>
    <property type="match status" value="1"/>
</dbReference>
<evidence type="ECO:0000259" key="10">
    <source>
        <dbReference type="PROSITE" id="PS50075"/>
    </source>
</evidence>
<evidence type="ECO:0000259" key="12">
    <source>
        <dbReference type="PROSITE" id="PS52019"/>
    </source>
</evidence>
<dbReference type="Gene3D" id="3.40.50.720">
    <property type="entry name" value="NAD(P)-binding Rossmann-like Domain"/>
    <property type="match status" value="1"/>
</dbReference>
<dbReference type="SUPFAM" id="SSF55048">
    <property type="entry name" value="Probable ACP-binding domain of malonyl-CoA ACP transacylase"/>
    <property type="match status" value="1"/>
</dbReference>
<dbReference type="RefSeq" id="XP_040683594.1">
    <property type="nucleotide sequence ID" value="XM_040833741.1"/>
</dbReference>
<dbReference type="Pfam" id="PF23114">
    <property type="entry name" value="NAD-bd_HRPKS_sdrA"/>
    <property type="match status" value="1"/>
</dbReference>
<dbReference type="GO" id="GO:0031177">
    <property type="term" value="F:phosphopantetheine binding"/>
    <property type="evidence" value="ECO:0007669"/>
    <property type="project" value="InterPro"/>
</dbReference>
<evidence type="ECO:0000256" key="5">
    <source>
        <dbReference type="ARBA" id="ARBA00023002"/>
    </source>
</evidence>
<feature type="domain" description="Ketosynthase family 3 (KS3)" evidence="11">
    <location>
        <begin position="11"/>
        <end position="436"/>
    </location>
</feature>
<dbReference type="Gene3D" id="1.10.1200.10">
    <property type="entry name" value="ACP-like"/>
    <property type="match status" value="1"/>
</dbReference>
<dbReference type="InterPro" id="IPR029063">
    <property type="entry name" value="SAM-dependent_MTases_sf"/>
</dbReference>
<dbReference type="InterPro" id="IPR020806">
    <property type="entry name" value="PKS_PP-bd"/>
</dbReference>
<evidence type="ECO:0000256" key="8">
    <source>
        <dbReference type="PROSITE-ProRule" id="PRU01363"/>
    </source>
</evidence>
<dbReference type="Pfam" id="PF13602">
    <property type="entry name" value="ADH_zinc_N_2"/>
    <property type="match status" value="1"/>
</dbReference>
<dbReference type="InterPro" id="IPR016035">
    <property type="entry name" value="Acyl_Trfase/lysoPLipase"/>
</dbReference>
<dbReference type="SMART" id="SM00825">
    <property type="entry name" value="PKS_KS"/>
    <property type="match status" value="1"/>
</dbReference>
<dbReference type="PROSITE" id="PS00606">
    <property type="entry name" value="KS3_1"/>
    <property type="match status" value="1"/>
</dbReference>
<dbReference type="VEuPathDB" id="FungiDB:ASPWEDRAFT_33136"/>
<dbReference type="PROSITE" id="PS52004">
    <property type="entry name" value="KS3_2"/>
    <property type="match status" value="1"/>
</dbReference>
<dbReference type="SMART" id="SM00827">
    <property type="entry name" value="PKS_AT"/>
    <property type="match status" value="1"/>
</dbReference>
<dbReference type="Pfam" id="PF02801">
    <property type="entry name" value="Ketoacyl-synt_C"/>
    <property type="match status" value="1"/>
</dbReference>
<dbReference type="InterPro" id="IPR014031">
    <property type="entry name" value="Ketoacyl_synth_C"/>
</dbReference>
<dbReference type="InterPro" id="IPR056501">
    <property type="entry name" value="NAD-bd_HRPKS_sdrA"/>
</dbReference>
<reference evidence="14" key="1">
    <citation type="journal article" date="2017" name="Genome Biol.">
        <title>Comparative genomics reveals high biological diversity and specific adaptations in the industrially and medically important fungal genus Aspergillus.</title>
        <authorList>
            <person name="de Vries R.P."/>
            <person name="Riley R."/>
            <person name="Wiebenga A."/>
            <person name="Aguilar-Osorio G."/>
            <person name="Amillis S."/>
            <person name="Uchima C.A."/>
            <person name="Anderluh G."/>
            <person name="Asadollahi M."/>
            <person name="Askin M."/>
            <person name="Barry K."/>
            <person name="Battaglia E."/>
            <person name="Bayram O."/>
            <person name="Benocci T."/>
            <person name="Braus-Stromeyer S.A."/>
            <person name="Caldana C."/>
            <person name="Canovas D."/>
            <person name="Cerqueira G.C."/>
            <person name="Chen F."/>
            <person name="Chen W."/>
            <person name="Choi C."/>
            <person name="Clum A."/>
            <person name="Dos Santos R.A."/>
            <person name="Damasio A.R."/>
            <person name="Diallinas G."/>
            <person name="Emri T."/>
            <person name="Fekete E."/>
            <person name="Flipphi M."/>
            <person name="Freyberg S."/>
            <person name="Gallo A."/>
            <person name="Gournas C."/>
            <person name="Habgood R."/>
            <person name="Hainaut M."/>
            <person name="Harispe M.L."/>
            <person name="Henrissat B."/>
            <person name="Hilden K.S."/>
            <person name="Hope R."/>
            <person name="Hossain A."/>
            <person name="Karabika E."/>
            <person name="Karaffa L."/>
            <person name="Karanyi Z."/>
            <person name="Krasevec N."/>
            <person name="Kuo A."/>
            <person name="Kusch H."/>
            <person name="LaButti K."/>
            <person name="Lagendijk E.L."/>
            <person name="Lapidus A."/>
            <person name="Levasseur A."/>
            <person name="Lindquist E."/>
            <person name="Lipzen A."/>
            <person name="Logrieco A.F."/>
            <person name="MacCabe A."/>
            <person name="Maekelae M.R."/>
            <person name="Malavazi I."/>
            <person name="Melin P."/>
            <person name="Meyer V."/>
            <person name="Mielnichuk N."/>
            <person name="Miskei M."/>
            <person name="Molnar A.P."/>
            <person name="Mule G."/>
            <person name="Ngan C.Y."/>
            <person name="Orejas M."/>
            <person name="Orosz E."/>
            <person name="Ouedraogo J.P."/>
            <person name="Overkamp K.M."/>
            <person name="Park H.-S."/>
            <person name="Perrone G."/>
            <person name="Piumi F."/>
            <person name="Punt P.J."/>
            <person name="Ram A.F."/>
            <person name="Ramon A."/>
            <person name="Rauscher S."/>
            <person name="Record E."/>
            <person name="Riano-Pachon D.M."/>
            <person name="Robert V."/>
            <person name="Roehrig J."/>
            <person name="Ruller R."/>
            <person name="Salamov A."/>
            <person name="Salih N.S."/>
            <person name="Samson R.A."/>
            <person name="Sandor E."/>
            <person name="Sanguinetti M."/>
            <person name="Schuetze T."/>
            <person name="Sepcic K."/>
            <person name="Shelest E."/>
            <person name="Sherlock G."/>
            <person name="Sophianopoulou V."/>
            <person name="Squina F.M."/>
            <person name="Sun H."/>
            <person name="Susca A."/>
            <person name="Todd R.B."/>
            <person name="Tsang A."/>
            <person name="Unkles S.E."/>
            <person name="van de Wiele N."/>
            <person name="van Rossen-Uffink D."/>
            <person name="Oliveira J.V."/>
            <person name="Vesth T.C."/>
            <person name="Visser J."/>
            <person name="Yu J.-H."/>
            <person name="Zhou M."/>
            <person name="Andersen M.R."/>
            <person name="Archer D.B."/>
            <person name="Baker S.E."/>
            <person name="Benoit I."/>
            <person name="Brakhage A.A."/>
            <person name="Braus G.H."/>
            <person name="Fischer R."/>
            <person name="Frisvad J.C."/>
            <person name="Goldman G.H."/>
            <person name="Houbraken J."/>
            <person name="Oakley B."/>
            <person name="Pocsi I."/>
            <person name="Scazzocchio C."/>
            <person name="Seiboth B."/>
            <person name="vanKuyk P.A."/>
            <person name="Wortman J."/>
            <person name="Dyer P.S."/>
            <person name="Grigoriev I.V."/>
        </authorList>
    </citation>
    <scope>NUCLEOTIDE SEQUENCE [LARGE SCALE GENOMIC DNA]</scope>
    <source>
        <strain evidence="14">DTO 134E9</strain>
    </source>
</reference>
<dbReference type="Gene3D" id="3.40.47.10">
    <property type="match status" value="1"/>
</dbReference>
<keyword evidence="3" id="KW-0808">Transferase</keyword>
<dbReference type="Pfam" id="PF08659">
    <property type="entry name" value="KR"/>
    <property type="match status" value="1"/>
</dbReference>
<dbReference type="InterPro" id="IPR036291">
    <property type="entry name" value="NAD(P)-bd_dom_sf"/>
</dbReference>
<dbReference type="InterPro" id="IPR020807">
    <property type="entry name" value="PKS_DH"/>
</dbReference>
<keyword evidence="4" id="KW-0521">NADP</keyword>
<dbReference type="STRING" id="1073089.A0A1L9R4V8"/>
<dbReference type="InterPro" id="IPR016036">
    <property type="entry name" value="Malonyl_transacylase_ACP-bd"/>
</dbReference>
<evidence type="ECO:0000256" key="9">
    <source>
        <dbReference type="SAM" id="MobiDB-lite"/>
    </source>
</evidence>
<dbReference type="CDD" id="cd02440">
    <property type="entry name" value="AdoMet_MTases"/>
    <property type="match status" value="1"/>
</dbReference>
<dbReference type="InterPro" id="IPR014030">
    <property type="entry name" value="Ketoacyl_synth_N"/>
</dbReference>
<evidence type="ECO:0000256" key="6">
    <source>
        <dbReference type="ARBA" id="ARBA00023268"/>
    </source>
</evidence>
<dbReference type="InterPro" id="IPR016039">
    <property type="entry name" value="Thiolase-like"/>
</dbReference>
<evidence type="ECO:0000256" key="4">
    <source>
        <dbReference type="ARBA" id="ARBA00022857"/>
    </source>
</evidence>
<evidence type="ECO:0000256" key="2">
    <source>
        <dbReference type="ARBA" id="ARBA00022553"/>
    </source>
</evidence>
<sequence>MPGIIDTTTPMQPLAVVGFAMRYPEDVTTPESFWQMLNEKRCASTKYPADRLNIDAHYHPDKTRLDTLSVQGGHFIKGDIGAFDAPFFSVTAAEAEGMDPQQRMALETTYHALENAGISIENISGSQTCVFSGCSANDYSTFNAKDPQTPAKYAAFGQAMCMISNRISWFYNMRGPSANVDTACSSSLVALDMACQSIRSGASSMGVVLGINLMFAREWTNSLDNLGFFSSDDRCFSFDSRANGYARGEGLGALVIKPVQDAIRDGDTIRAVIRSTLSNQDGRTPGITQPSRQAQQSLIEEAYRQAGLSPAATRYFEAHGTGTPVGDPIETRAIGGVFRQHRSKESPLYIGSVKSNIGHLEGGSGVAGVIKTILALERGIIPPVSGNFESINPKIDTEHLNLEVVSSPTPWPRGLRRASVNSFGFGGANSHAILEDAHHFLLHAGLQGFHNTVIEPPSQRQQKNLANGNHADGDRASGDHANGNYVNDAASENSEETINEAVTELVMNGDQPKPNPRVLTWSAADEAGISRLDEVWKEYFNSSSLSKNEAGPFIENLAYTLNTRRSRLPWTAYAIVNPDDDIKQIGSKWSSPIRSKSSPKLGFVFTGQGAQWATMGRELLTCYPVFRNSLVMAGMYLRSIGCSWDLLEELEKGDSESSINEPTFAQPLCTAIQVALVDLMQSFGVIPEAVVGHSSGEIAAAYCSGAISQEYAWKLAYYRGACAATLAATSTTDGTMMAVGLSAEDAKPYLERLTENGDMLRVTVACINSPKGVTLSGLRHQIVTLKKWLDEEKVFARMLPIPVAYHSFQMEEIAGKYRLSVGDCTSVPRGASSRKSRMVSSVTGEWVLGEQLSKADYWVKNLVSPVQFLGALEKICVATSTPPTKKLDGSHHKFLTVDTLVEIGPHAAMRGPVRDTLRRLGQDKKIGYVSALMRKANAIQTTLDAVSQLYCLGYPVDLSTVNSTYSGEKRVNRSSKVLSDLPSYSFNHTKSYWHEGRVSKGFRFRQYGRHEMLGWQDDDWNPLQAKWSNFLQPSDPVWVKDHKINNTIILPGASMVTMAIEAVKQVTDPKEVITGFNLKNVNFLSALKVPTDGSGIETRFYMQPRQGDGWYDFTLCNYNGEWIKNCTGSIQAVRQRAANPVDNGRVSRKTQALELAAFSAMQEACPEVLDAAHYYKMLGSYGYQFGPTFSTVEGIMTDTENQLITQIKTYETDSALTFNETYTIHPTTLDGLMQTTPLLRSQGGRRQIPVSIPVHIGEAWISNRGLDYASTDSINVGTTIHHIGRQESVSSIAALNKAQDELLITMAGVTFAAVGSNESGNGDEETATGPLCHNIEWKPDLDLLSPSEIQQLCDEAGPDASNQEGPMAFYLNVDLMITGFIVRAVIALNSTGTELPGHLRGYQTWLMDQYKALQTGLSPFSSAFWQAKIKDDEEFERFCSRIEGLNEQGKLFATVGRNLVAVASGKTTASKIVPFDLVCRSTDEMWEKLACAQRWKPFLDALAHKNPGMKVLELSSDMGSIAHQIVKALGGKEADSRRAPRYARFDVANSSSSQLTTIQKQFDDYGPRVSFQTFDANDDPRDQGIEVGTYDLVVATLSLHATKSLEASLKNVRNLLKPGGKLIIIEVTNSETFRNGFLFGSLERWWQGTEAYRKQSPCVNEGRWEQVLLETSFSGSEISLVDYTNPACHEITMIVSTAVAPEETSVTISNVALLFDPSAANQKSLAETVEHTLKRSEPCSVQQWSVHEDLPNQVPDDLVCVVLLEVGQPVLADLDPKLFKLLQHLPSVAHRIIWVGSGGDIRSSPGFRVVDGLFRVLNSEDSRGSFTTLSLEDNSKTDADKSQKIHKVMRAIFSSPEPETEYVEKDGRLQINRLVEATGLDRAVTQSQDTKTMKLQPWNCGSALKLSIGSPGLLDSLHFVEDKDRDLPLQPHMLEVKVQSVGVNFRDVLVALGRLDQTTVGFECSGIVTRVGSDSGDFKPGDRVTGCEFDTYRSHVRLQRDTAVKMPDGMSFAAGAAIPINFITAWHAFAQVARLEPGETVLIHSATGGTGQAAIQVAQYLGAKVIATAGSIQKKQLLKDRYGIPEERIFSSRDVQFAAGVKQVTGGQGVDVVLNSLSGDLLAASWECIAPYGRFVEIGKTDILAHRSLDMYHFARNVGFNAIDVAMMVKERPRLVGRALRAVMPLIADGTFTLPGPQHVYGIGELEAALRTLQGGQSSGKVVLEMRHDDLVQTILPPQPSYSFNPAGTYVIAGGLGGLGRGISRWLVSRGARHLLLLSRSGPKSKDAQSLIKELTDQGATVVAPVCDITSQSAVEAVLGQLPCTMPPIKGCIQATMVLRDMMFEQMTFQQWEEAAAPKIQGSWNLHQLLPRGLDFFVMLSSISSIMGNRGQANYAAANTYMDGLAHYRTAMGEKAVSLNLGFFLSAGVVKETAALQDRYASDLLFRPVAEPELYAVLDYYCDPCREAPCDQTSQAIVGIGITKKLQERGLDAAYWLEKPAFKHLVAAESGDASSSTSSSGTQISSDFAAADSLASASAIVTDALVAKLAKTLAVSKEEFDVNKPMHSYGVDSLVAVELRNWFAKELKAEIAIFNMLGGATIANVGALAASKSFSGKA</sequence>
<dbReference type="PROSITE" id="PS52019">
    <property type="entry name" value="PKS_MFAS_DH"/>
    <property type="match status" value="1"/>
</dbReference>
<accession>A0A1L9R4V8</accession>
<dbReference type="OrthoDB" id="329835at2759"/>
<dbReference type="InterPro" id="IPR014043">
    <property type="entry name" value="Acyl_transferase_dom"/>
</dbReference>
<dbReference type="Pfam" id="PF23297">
    <property type="entry name" value="ACP_SdgA_C"/>
    <property type="match status" value="1"/>
</dbReference>
<dbReference type="PROSITE" id="PS00012">
    <property type="entry name" value="PHOSPHOPANTETHEINE"/>
    <property type="match status" value="1"/>
</dbReference>
<evidence type="ECO:0000256" key="1">
    <source>
        <dbReference type="ARBA" id="ARBA00022450"/>
    </source>
</evidence>
<dbReference type="Pfam" id="PF00698">
    <property type="entry name" value="Acyl_transf_1"/>
    <property type="match status" value="1"/>
</dbReference>
<dbReference type="InterPro" id="IPR049551">
    <property type="entry name" value="PKS_DH_C"/>
</dbReference>
<dbReference type="Pfam" id="PF00109">
    <property type="entry name" value="ketoacyl-synt"/>
    <property type="match status" value="1"/>
</dbReference>
<dbReference type="InterPro" id="IPR050091">
    <property type="entry name" value="PKS_NRPS_Biosynth_Enz"/>
</dbReference>
<evidence type="ECO:0000256" key="3">
    <source>
        <dbReference type="ARBA" id="ARBA00022679"/>
    </source>
</evidence>
<keyword evidence="1" id="KW-0596">Phosphopantetheine</keyword>
<dbReference type="InterPro" id="IPR032821">
    <property type="entry name" value="PKS_assoc"/>
</dbReference>
<dbReference type="SUPFAM" id="SSF50129">
    <property type="entry name" value="GroES-like"/>
    <property type="match status" value="1"/>
</dbReference>
<dbReference type="InterPro" id="IPR057326">
    <property type="entry name" value="KR_dom"/>
</dbReference>
<dbReference type="Pfam" id="PF08240">
    <property type="entry name" value="ADH_N"/>
    <property type="match status" value="1"/>
</dbReference>
<evidence type="ECO:0000313" key="14">
    <source>
        <dbReference type="Proteomes" id="UP000184383"/>
    </source>
</evidence>
<dbReference type="InterPro" id="IPR009081">
    <property type="entry name" value="PP-bd_ACP"/>
</dbReference>
<dbReference type="GO" id="GO:0004315">
    <property type="term" value="F:3-oxoacyl-[acyl-carrier-protein] synthase activity"/>
    <property type="evidence" value="ECO:0007669"/>
    <property type="project" value="InterPro"/>
</dbReference>
<dbReference type="SUPFAM" id="SSF47336">
    <property type="entry name" value="ACP-like"/>
    <property type="match status" value="1"/>
</dbReference>
<feature type="active site" description="Proton donor; for dehydratase activity" evidence="8">
    <location>
        <position position="1230"/>
    </location>
</feature>
<protein>
    <submittedName>
        <fullName evidence="13">Uncharacterized protein</fullName>
    </submittedName>
</protein>
<evidence type="ECO:0000313" key="13">
    <source>
        <dbReference type="EMBL" id="OJJ29917.1"/>
    </source>
</evidence>
<dbReference type="InterPro" id="IPR020841">
    <property type="entry name" value="PKS_Beta-ketoAc_synthase_dom"/>
</dbReference>
<evidence type="ECO:0000256" key="7">
    <source>
        <dbReference type="ARBA" id="ARBA00023315"/>
    </source>
</evidence>
<dbReference type="InterPro" id="IPR001227">
    <property type="entry name" value="Ac_transferase_dom_sf"/>
</dbReference>
<keyword evidence="5" id="KW-0560">Oxidoreductase</keyword>
<keyword evidence="14" id="KW-1185">Reference proteome</keyword>
<dbReference type="InterPro" id="IPR036736">
    <property type="entry name" value="ACP-like_sf"/>
</dbReference>
<dbReference type="PANTHER" id="PTHR43775:SF29">
    <property type="entry name" value="ASPERFURANONE POLYKETIDE SYNTHASE AFOG-RELATED"/>
    <property type="match status" value="1"/>
</dbReference>
<dbReference type="Proteomes" id="UP000184383">
    <property type="component" value="Unassembled WGS sequence"/>
</dbReference>
<feature type="domain" description="Carrier" evidence="10">
    <location>
        <begin position="2536"/>
        <end position="2613"/>
    </location>
</feature>
<dbReference type="InterPro" id="IPR006162">
    <property type="entry name" value="Ppantetheine_attach_site"/>
</dbReference>
<keyword evidence="7" id="KW-0012">Acyltransferase</keyword>
<gene>
    <name evidence="13" type="ORF">ASPWEDRAFT_33136</name>
</gene>
<dbReference type="InterPro" id="IPR013154">
    <property type="entry name" value="ADH-like_N"/>
</dbReference>
<feature type="domain" description="PKS/mFAS DH" evidence="12">
    <location>
        <begin position="1010"/>
        <end position="1320"/>
    </location>
</feature>
<dbReference type="SMART" id="SM00823">
    <property type="entry name" value="PKS_PP"/>
    <property type="match status" value="1"/>
</dbReference>
<feature type="region of interest" description="Disordered" evidence="9">
    <location>
        <begin position="459"/>
        <end position="495"/>
    </location>
</feature>
<dbReference type="CDD" id="cd05195">
    <property type="entry name" value="enoyl_red"/>
    <property type="match status" value="1"/>
</dbReference>
<dbReference type="GO" id="GO:0004312">
    <property type="term" value="F:fatty acid synthase activity"/>
    <property type="evidence" value="ECO:0007669"/>
    <property type="project" value="TreeGrafter"/>
</dbReference>
<keyword evidence="2" id="KW-0597">Phosphoprotein</keyword>
<dbReference type="PANTHER" id="PTHR43775">
    <property type="entry name" value="FATTY ACID SYNTHASE"/>
    <property type="match status" value="1"/>
</dbReference>
<dbReference type="InterPro" id="IPR011032">
    <property type="entry name" value="GroES-like_sf"/>
</dbReference>
<dbReference type="SMART" id="SM00826">
    <property type="entry name" value="PKS_DH"/>
    <property type="match status" value="1"/>
</dbReference>
<dbReference type="InterPro" id="IPR013217">
    <property type="entry name" value="Methyltransf_12"/>
</dbReference>
<dbReference type="Pfam" id="PF21089">
    <property type="entry name" value="PKS_DH_N"/>
    <property type="match status" value="1"/>
</dbReference>
<dbReference type="InterPro" id="IPR049552">
    <property type="entry name" value="PKS_DH_N"/>
</dbReference>
<dbReference type="GeneID" id="63749589"/>
<feature type="region of interest" description="N-terminal hotdog fold" evidence="8">
    <location>
        <begin position="1010"/>
        <end position="1137"/>
    </location>
</feature>
<dbReference type="SUPFAM" id="SSF53335">
    <property type="entry name" value="S-adenosyl-L-methionine-dependent methyltransferases"/>
    <property type="match status" value="1"/>
</dbReference>
<dbReference type="SMART" id="SM00822">
    <property type="entry name" value="PKS_KR"/>
    <property type="match status" value="1"/>
</dbReference>